<dbReference type="GO" id="GO:0005634">
    <property type="term" value="C:nucleus"/>
    <property type="evidence" value="ECO:0007669"/>
    <property type="project" value="TreeGrafter"/>
</dbReference>
<evidence type="ECO:0000256" key="1">
    <source>
        <dbReference type="ARBA" id="ARBA00022574"/>
    </source>
</evidence>
<dbReference type="GO" id="GO:0003677">
    <property type="term" value="F:DNA binding"/>
    <property type="evidence" value="ECO:0007669"/>
    <property type="project" value="TreeGrafter"/>
</dbReference>
<dbReference type="Proteomes" id="UP001374584">
    <property type="component" value="Unassembled WGS sequence"/>
</dbReference>
<accession>A0AAN9QWS5</accession>
<dbReference type="GO" id="GO:2000001">
    <property type="term" value="P:regulation of DNA damage checkpoint"/>
    <property type="evidence" value="ECO:0007669"/>
    <property type="project" value="TreeGrafter"/>
</dbReference>
<evidence type="ECO:0000313" key="5">
    <source>
        <dbReference type="Proteomes" id="UP001374584"/>
    </source>
</evidence>
<dbReference type="EMBL" id="JAYMYR010000008">
    <property type="protein sequence ID" value="KAK7345993.1"/>
    <property type="molecule type" value="Genomic_DNA"/>
</dbReference>
<dbReference type="InterPro" id="IPR050853">
    <property type="entry name" value="WD_repeat_DNA-damage-binding"/>
</dbReference>
<feature type="compositionally biased region" description="Basic and acidic residues" evidence="3">
    <location>
        <begin position="1"/>
        <end position="25"/>
    </location>
</feature>
<dbReference type="AlphaFoldDB" id="A0AAN9QWS5"/>
<evidence type="ECO:0000256" key="3">
    <source>
        <dbReference type="SAM" id="MobiDB-lite"/>
    </source>
</evidence>
<gene>
    <name evidence="4" type="ORF">VNO80_20506</name>
</gene>
<dbReference type="PANTHER" id="PTHR14773:SF0">
    <property type="entry name" value="WD REPEAT-CONTAINING PROTEIN 76"/>
    <property type="match status" value="1"/>
</dbReference>
<keyword evidence="1" id="KW-0853">WD repeat</keyword>
<organism evidence="4 5">
    <name type="scientific">Phaseolus coccineus</name>
    <name type="common">Scarlet runner bean</name>
    <name type="synonym">Phaseolus multiflorus</name>
    <dbReference type="NCBI Taxonomy" id="3886"/>
    <lineage>
        <taxon>Eukaryota</taxon>
        <taxon>Viridiplantae</taxon>
        <taxon>Streptophyta</taxon>
        <taxon>Embryophyta</taxon>
        <taxon>Tracheophyta</taxon>
        <taxon>Spermatophyta</taxon>
        <taxon>Magnoliopsida</taxon>
        <taxon>eudicotyledons</taxon>
        <taxon>Gunneridae</taxon>
        <taxon>Pentapetalae</taxon>
        <taxon>rosids</taxon>
        <taxon>fabids</taxon>
        <taxon>Fabales</taxon>
        <taxon>Fabaceae</taxon>
        <taxon>Papilionoideae</taxon>
        <taxon>50 kb inversion clade</taxon>
        <taxon>NPAAA clade</taxon>
        <taxon>indigoferoid/millettioid clade</taxon>
        <taxon>Phaseoleae</taxon>
        <taxon>Phaseolus</taxon>
    </lineage>
</organism>
<dbReference type="PANTHER" id="PTHR14773">
    <property type="entry name" value="WD REPEAT-CONTAINING PROTEIN 76"/>
    <property type="match status" value="1"/>
</dbReference>
<proteinExistence type="predicted"/>
<comment type="caution">
    <text evidence="4">The sequence shown here is derived from an EMBL/GenBank/DDBJ whole genome shotgun (WGS) entry which is preliminary data.</text>
</comment>
<evidence type="ECO:0000256" key="2">
    <source>
        <dbReference type="ARBA" id="ARBA00022737"/>
    </source>
</evidence>
<keyword evidence="5" id="KW-1185">Reference proteome</keyword>
<feature type="region of interest" description="Disordered" evidence="3">
    <location>
        <begin position="1"/>
        <end position="67"/>
    </location>
</feature>
<keyword evidence="2" id="KW-0677">Repeat</keyword>
<reference evidence="4 5" key="1">
    <citation type="submission" date="2024-01" db="EMBL/GenBank/DDBJ databases">
        <title>The genomes of 5 underutilized Papilionoideae crops provide insights into root nodulation and disease resistanc.</title>
        <authorList>
            <person name="Jiang F."/>
        </authorList>
    </citation>
    <scope>NUCLEOTIDE SEQUENCE [LARGE SCALE GENOMIC DNA]</scope>
    <source>
        <strain evidence="4">JINMINGXINNONG_FW02</strain>
        <tissue evidence="4">Leaves</tissue>
    </source>
</reference>
<evidence type="ECO:0000313" key="4">
    <source>
        <dbReference type="EMBL" id="KAK7345993.1"/>
    </source>
</evidence>
<sequence length="279" mass="31715">MASEKLNDHELKRLENTRRNDDKLHSKTTQLSNFKRQRRSLRTRGIPPDCGGLDGDSVCPTTPSDEKPPCDVSLGPLSMANARESAHYDSSFLESPMGMAQDDSVQKEKVVDSLELESLSSDPENIARVTSGRITNVTFFQFQRCQNACRGEQVWEIGFWNVGNNEVHLYRPHQAPISGILIQPHCYSKGLLGCRKAEMKILQNHLLPLSHSNDFIRFTSCLLWDCLSSSKEKSYDFREPTHVSHSLQICNKLFRGWDACRSYRWRPGLCLDIMLGCPI</sequence>
<protein>
    <submittedName>
        <fullName evidence="4">Uncharacterized protein</fullName>
    </submittedName>
</protein>
<name>A0AAN9QWS5_PHACN</name>